<dbReference type="Proteomes" id="UP000754883">
    <property type="component" value="Unassembled WGS sequence"/>
</dbReference>
<organism evidence="1 2">
    <name type="scientific">Clonostachys byssicola</name>
    <dbReference type="NCBI Taxonomy" id="160290"/>
    <lineage>
        <taxon>Eukaryota</taxon>
        <taxon>Fungi</taxon>
        <taxon>Dikarya</taxon>
        <taxon>Ascomycota</taxon>
        <taxon>Pezizomycotina</taxon>
        <taxon>Sordariomycetes</taxon>
        <taxon>Hypocreomycetidae</taxon>
        <taxon>Hypocreales</taxon>
        <taxon>Bionectriaceae</taxon>
        <taxon>Clonostachys</taxon>
    </lineage>
</organism>
<evidence type="ECO:0000313" key="2">
    <source>
        <dbReference type="Proteomes" id="UP000754883"/>
    </source>
</evidence>
<dbReference type="EMBL" id="CABFNO020001523">
    <property type="protein sequence ID" value="CAG9993361.1"/>
    <property type="molecule type" value="Genomic_DNA"/>
</dbReference>
<name>A0A9N9Y8Q5_9HYPO</name>
<keyword evidence="2" id="KW-1185">Reference proteome</keyword>
<reference evidence="1" key="1">
    <citation type="submission" date="2021-10" db="EMBL/GenBank/DDBJ databases">
        <authorList>
            <person name="Piombo E."/>
        </authorList>
    </citation>
    <scope>NUCLEOTIDE SEQUENCE</scope>
</reference>
<comment type="caution">
    <text evidence="1">The sequence shown here is derived from an EMBL/GenBank/DDBJ whole genome shotgun (WGS) entry which is preliminary data.</text>
</comment>
<dbReference type="AlphaFoldDB" id="A0A9N9Y8Q5"/>
<evidence type="ECO:0000313" key="1">
    <source>
        <dbReference type="EMBL" id="CAG9993361.1"/>
    </source>
</evidence>
<gene>
    <name evidence="1" type="ORF">CBYS24578_00004204</name>
</gene>
<proteinExistence type="predicted"/>
<accession>A0A9N9Y8Q5</accession>
<protein>
    <submittedName>
        <fullName evidence="1">Uncharacterized protein</fullName>
    </submittedName>
</protein>
<sequence length="86" mass="10065">MRIFFIRSIYQCLSDQGGLQSAEAADIEFDSDQINCVWFDLFRKLHTHLKHDDINAVYNPLLFSHVNVFGGRVMKTFGRQKAVWEK</sequence>